<proteinExistence type="predicted"/>
<sequence length="241" mass="26490">METRPQLTLAEQYSATLDWWRDAGVDCLFEDDVQNLLANEHESANKNAAAQAPESDVKVAPEPVIPEIDLPKDMPAFRGWWMDPETPLPSGHSPRIAPRGEIGAQLMLLVPMPEVDDRERLLAGPQGKMLDNIAIALGIDVGRAYFASAIPGNMTLPDWGGLLSEGAGAALQRHIELAKPQRVILFGSKLPAMLGHDPAAPPESFTEIANIPALTTFAPDRLLDHPRQRARLWHRLLQWTA</sequence>
<dbReference type="SUPFAM" id="SSF52141">
    <property type="entry name" value="Uracil-DNA glycosylase-like"/>
    <property type="match status" value="1"/>
</dbReference>
<dbReference type="EMBL" id="LBHU01000002">
    <property type="protein sequence ID" value="KLI64019.1"/>
    <property type="molecule type" value="Genomic_DNA"/>
</dbReference>
<organism evidence="1 2">
    <name type="scientific">Aurantiacibacter marinus</name>
    <dbReference type="NCBI Taxonomy" id="874156"/>
    <lineage>
        <taxon>Bacteria</taxon>
        <taxon>Pseudomonadati</taxon>
        <taxon>Pseudomonadota</taxon>
        <taxon>Alphaproteobacteria</taxon>
        <taxon>Sphingomonadales</taxon>
        <taxon>Erythrobacteraceae</taxon>
        <taxon>Aurantiacibacter</taxon>
    </lineage>
</organism>
<dbReference type="Gene3D" id="3.40.470.10">
    <property type="entry name" value="Uracil-DNA glycosylase-like domain"/>
    <property type="match status" value="1"/>
</dbReference>
<gene>
    <name evidence="1" type="ORF">AAV99_10065</name>
</gene>
<dbReference type="Proteomes" id="UP000053455">
    <property type="component" value="Unassembled WGS sequence"/>
</dbReference>
<dbReference type="STRING" id="874156.GCA_001021555_01297"/>
<dbReference type="OrthoDB" id="5290748at2"/>
<protein>
    <recommendedName>
        <fullName evidence="3">Uracil-DNA glycosylase-like domain-containing protein</fullName>
    </recommendedName>
</protein>
<evidence type="ECO:0000313" key="2">
    <source>
        <dbReference type="Proteomes" id="UP000053455"/>
    </source>
</evidence>
<dbReference type="AlphaFoldDB" id="A0A0H0XNV6"/>
<reference evidence="1 2" key="1">
    <citation type="submission" date="2015-04" db="EMBL/GenBank/DDBJ databases">
        <title>The draft genome sequence of Erythrobacter marinus HWDM-33.</title>
        <authorList>
            <person name="Zhuang L."/>
            <person name="Liu Y."/>
            <person name="Shao Z."/>
        </authorList>
    </citation>
    <scope>NUCLEOTIDE SEQUENCE [LARGE SCALE GENOMIC DNA]</scope>
    <source>
        <strain evidence="1 2">HWDM-33</strain>
    </source>
</reference>
<dbReference type="InterPro" id="IPR036895">
    <property type="entry name" value="Uracil-DNA_glycosylase-like_sf"/>
</dbReference>
<dbReference type="RefSeq" id="WP_047093836.1">
    <property type="nucleotide sequence ID" value="NZ_LBHU01000002.1"/>
</dbReference>
<name>A0A0H0XNV6_9SPHN</name>
<evidence type="ECO:0000313" key="1">
    <source>
        <dbReference type="EMBL" id="KLI64019.1"/>
    </source>
</evidence>
<dbReference type="PATRIC" id="fig|874156.12.peg.2068"/>
<evidence type="ECO:0008006" key="3">
    <source>
        <dbReference type="Google" id="ProtNLM"/>
    </source>
</evidence>
<keyword evidence="2" id="KW-1185">Reference proteome</keyword>
<accession>A0A0H0XNV6</accession>
<comment type="caution">
    <text evidence="1">The sequence shown here is derived from an EMBL/GenBank/DDBJ whole genome shotgun (WGS) entry which is preliminary data.</text>
</comment>